<dbReference type="SMART" id="SM00387">
    <property type="entry name" value="HATPase_c"/>
    <property type="match status" value="1"/>
</dbReference>
<protein>
    <recommendedName>
        <fullName evidence="2">histidine kinase</fullName>
        <ecNumber evidence="2">2.7.13.3</ecNumber>
    </recommendedName>
</protein>
<dbReference type="SUPFAM" id="SSF55874">
    <property type="entry name" value="ATPase domain of HSP90 chaperone/DNA topoisomerase II/histidine kinase"/>
    <property type="match status" value="1"/>
</dbReference>
<evidence type="ECO:0000256" key="7">
    <source>
        <dbReference type="ARBA" id="ARBA00023012"/>
    </source>
</evidence>
<evidence type="ECO:0000256" key="8">
    <source>
        <dbReference type="SAM" id="Phobius"/>
    </source>
</evidence>
<evidence type="ECO:0000256" key="6">
    <source>
        <dbReference type="ARBA" id="ARBA00022840"/>
    </source>
</evidence>
<dbReference type="EMBL" id="SSOB01000007">
    <property type="protein sequence ID" value="THF82165.1"/>
    <property type="molecule type" value="Genomic_DNA"/>
</dbReference>
<keyword evidence="6" id="KW-0067">ATP-binding</keyword>
<dbReference type="Gene3D" id="3.30.565.10">
    <property type="entry name" value="Histidine kinase-like ATPase, C-terminal domain"/>
    <property type="match status" value="1"/>
</dbReference>
<gene>
    <name evidence="10" type="ORF">E6C55_07210</name>
</gene>
<name>A0A4S4C364_9BACL</name>
<dbReference type="Pfam" id="PF06580">
    <property type="entry name" value="His_kinase"/>
    <property type="match status" value="1"/>
</dbReference>
<dbReference type="EC" id="2.7.13.3" evidence="2"/>
<evidence type="ECO:0000313" key="10">
    <source>
        <dbReference type="EMBL" id="THF82165.1"/>
    </source>
</evidence>
<dbReference type="GO" id="GO:0005524">
    <property type="term" value="F:ATP binding"/>
    <property type="evidence" value="ECO:0007669"/>
    <property type="project" value="UniProtKB-KW"/>
</dbReference>
<dbReference type="InterPro" id="IPR050640">
    <property type="entry name" value="Bact_2-comp_sensor_kinase"/>
</dbReference>
<proteinExistence type="predicted"/>
<sequence>MSAGCVTMVATALTATRTPLSDGGAAMNVWKLRPPGWRRIRLPLKLPLVYLPLILLPALAGIYILTDSYTESSKSRTSEYATDLLGLMGQKIDDRLRSYEQLSKQIMTDDELLARLAVKPSSVYERFEMQSAINERLNVFWLGADQNSYVRAIKLTTPDADYTYGTNAIDSFGVGEAGYEEQVAAMKGGAVWFRPQAYSDGYSAFEAFRLGRSIRDKKLNVLGTLTVVIRTDAITDIFEQTRFRENAAIRLLSDTGEELLGNDTELRTGERQLLTYSQDTIRNGWQLSARLPLDQLYEPIYRTARMAGFIVLGCIGLGLVFTQLLVIDLVMPIRRLMMNMKQGIKGVRPGRLKRFGGAIEIVEMNDTFISVMYEIEQLIEEASRQERMKKEAEIRVLQNQLSPHFLHNTLNSIRWMAIIQRQDNIKETVDSLNKLLTYALRSDGGPARLSTELEMLRNYVTIQQVRYQHFGFAVNVPSALENAFVPKFLLQPLIENALLHGLAGSERPGEIAVAAASDGTTLVLTVADNGVGMTAERRAEVVASLGGRAAPGESGGARIGLRSVHERVQLHYGAQYGLSIDSTPGVGATLTVRLPLLTEEG</sequence>
<evidence type="ECO:0000256" key="5">
    <source>
        <dbReference type="ARBA" id="ARBA00022777"/>
    </source>
</evidence>
<evidence type="ECO:0000313" key="11">
    <source>
        <dbReference type="Proteomes" id="UP000310636"/>
    </source>
</evidence>
<feature type="transmembrane region" description="Helical" evidence="8">
    <location>
        <begin position="306"/>
        <end position="331"/>
    </location>
</feature>
<evidence type="ECO:0000256" key="2">
    <source>
        <dbReference type="ARBA" id="ARBA00012438"/>
    </source>
</evidence>
<keyword evidence="8" id="KW-0472">Membrane</keyword>
<dbReference type="InterPro" id="IPR003594">
    <property type="entry name" value="HATPase_dom"/>
</dbReference>
<dbReference type="InterPro" id="IPR036890">
    <property type="entry name" value="HATPase_C_sf"/>
</dbReference>
<comment type="catalytic activity">
    <reaction evidence="1">
        <text>ATP + protein L-histidine = ADP + protein N-phospho-L-histidine.</text>
        <dbReference type="EC" id="2.7.13.3"/>
    </reaction>
</comment>
<reference evidence="10 11" key="1">
    <citation type="submission" date="2019-04" db="EMBL/GenBank/DDBJ databases">
        <title>Cohnella sp. nov. isolated from preserved vegetables.</title>
        <authorList>
            <person name="Lin S.-Y."/>
            <person name="Hung M.-H."/>
            <person name="Young C.-C."/>
        </authorList>
    </citation>
    <scope>NUCLEOTIDE SEQUENCE [LARGE SCALE GENOMIC DNA]</scope>
    <source>
        <strain evidence="10 11">CC-MHH1044</strain>
    </source>
</reference>
<dbReference type="PRINTS" id="PR00344">
    <property type="entry name" value="BCTRLSENSOR"/>
</dbReference>
<evidence type="ECO:0000256" key="3">
    <source>
        <dbReference type="ARBA" id="ARBA00022679"/>
    </source>
</evidence>
<dbReference type="PANTHER" id="PTHR34220">
    <property type="entry name" value="SENSOR HISTIDINE KINASE YPDA"/>
    <property type="match status" value="1"/>
</dbReference>
<keyword evidence="7" id="KW-0902">Two-component regulatory system</keyword>
<feature type="transmembrane region" description="Helical" evidence="8">
    <location>
        <begin position="48"/>
        <end position="66"/>
    </location>
</feature>
<evidence type="ECO:0000256" key="4">
    <source>
        <dbReference type="ARBA" id="ARBA00022741"/>
    </source>
</evidence>
<comment type="caution">
    <text evidence="10">The sequence shown here is derived from an EMBL/GenBank/DDBJ whole genome shotgun (WGS) entry which is preliminary data.</text>
</comment>
<feature type="domain" description="Histidine kinase" evidence="9">
    <location>
        <begin position="489"/>
        <end position="598"/>
    </location>
</feature>
<dbReference type="AlphaFoldDB" id="A0A4S4C364"/>
<evidence type="ECO:0000256" key="1">
    <source>
        <dbReference type="ARBA" id="ARBA00000085"/>
    </source>
</evidence>
<dbReference type="PANTHER" id="PTHR34220:SF7">
    <property type="entry name" value="SENSOR HISTIDINE KINASE YPDA"/>
    <property type="match status" value="1"/>
</dbReference>
<keyword evidence="11" id="KW-1185">Reference proteome</keyword>
<dbReference type="Pfam" id="PF02518">
    <property type="entry name" value="HATPase_c"/>
    <property type="match status" value="1"/>
</dbReference>
<evidence type="ECO:0000259" key="9">
    <source>
        <dbReference type="PROSITE" id="PS50109"/>
    </source>
</evidence>
<dbReference type="Proteomes" id="UP000310636">
    <property type="component" value="Unassembled WGS sequence"/>
</dbReference>
<keyword evidence="5 10" id="KW-0418">Kinase</keyword>
<accession>A0A4S4C364</accession>
<dbReference type="GO" id="GO:0016020">
    <property type="term" value="C:membrane"/>
    <property type="evidence" value="ECO:0007669"/>
    <property type="project" value="InterPro"/>
</dbReference>
<keyword evidence="4" id="KW-0547">Nucleotide-binding</keyword>
<dbReference type="InterPro" id="IPR005467">
    <property type="entry name" value="His_kinase_dom"/>
</dbReference>
<dbReference type="PROSITE" id="PS50109">
    <property type="entry name" value="HIS_KIN"/>
    <property type="match status" value="1"/>
</dbReference>
<dbReference type="OrthoDB" id="9776552at2"/>
<keyword evidence="3" id="KW-0808">Transferase</keyword>
<keyword evidence="8" id="KW-1133">Transmembrane helix</keyword>
<dbReference type="InterPro" id="IPR004358">
    <property type="entry name" value="Sig_transdc_His_kin-like_C"/>
</dbReference>
<keyword evidence="8" id="KW-0812">Transmembrane</keyword>
<organism evidence="10 11">
    <name type="scientific">Cohnella fermenti</name>
    <dbReference type="NCBI Taxonomy" id="2565925"/>
    <lineage>
        <taxon>Bacteria</taxon>
        <taxon>Bacillati</taxon>
        <taxon>Bacillota</taxon>
        <taxon>Bacilli</taxon>
        <taxon>Bacillales</taxon>
        <taxon>Paenibacillaceae</taxon>
        <taxon>Cohnella</taxon>
    </lineage>
</organism>
<dbReference type="InterPro" id="IPR010559">
    <property type="entry name" value="Sig_transdc_His_kin_internal"/>
</dbReference>
<dbReference type="GO" id="GO:0000155">
    <property type="term" value="F:phosphorelay sensor kinase activity"/>
    <property type="evidence" value="ECO:0007669"/>
    <property type="project" value="InterPro"/>
</dbReference>